<feature type="region of interest" description="Disordered" evidence="1">
    <location>
        <begin position="1395"/>
        <end position="1418"/>
    </location>
</feature>
<protein>
    <recommendedName>
        <fullName evidence="4">Cytochrome c family protein</fullName>
    </recommendedName>
</protein>
<sequence length="1931" mass="194982">MGALVALLLAAPSARGETTWYLSGTPALDGLGMPYLAGSLLQLAPPTGQSPRMLELIDYLYADPAPLGTFQGPPAADERSIAPGAVASLWLSGTVCPSSLHVELLDYDPNGAYGQNPALVGSIDLANPTRAAAPLQGLLNNAAYVLRPGHSLQVSLSAHDALAYADDGTVLSPPLDCGIGYDATAGGFSRVTTAETSLCAPGQLSVPAGQGVLAGSTATPASLVAGGGSGVVGRFGLAQSDGFAAVDSSKWTRTDLGNGAGSAPTASGGVLTLGSTRGSSVAGYVSRDSLNFLSQPVAFTGDFTVDVKVEGFSPDASRSATAAIMVRQALDPKTGTSAMAAVALTRGGLEEGGSGSTSFVARATAAAYSSQQLGPATTRPPRWLRLSRSGGSLTGWVSGDGETWAQIGVAKTVALTGTFYVGIVASNAYDYDSPRPDMTASFSQFVVTQPELMPATFGAGAQSTAGWAPGTYWLLAKATDAACGNTVLPAMGPLRVTAHATTLGDFATAESPNVPQACPSAGSGTAREIDRFTLAAAQGDTVTALKVAIGGNPAAIQTLSVTSDDGATVYGQVSPSGATPTVTLSTPIAVPATPTQYRLSIVPASYGALPPGEYPVSARVIAVASDNTILGQDAGSATVTVDRQPPSPPTGWTAVADGLPNEVALAWTRPAADFAQAVVLRSAGGAPVQATALQDGASYQQGASYGADVAAYVGAGQTYADQAQGGVAFRYLAFFGDACHNYSAGVPAGPVTPALPAIRTTVGALSATAGFCAQVNLSAAFSGDGDLDNAATFGRGTSPLGPFTPVTCAPAAARGLTAWTCVDGSPVSGGIWYYQATFTDPDGIAGATSAVAGPVGVAPCAEGQGALTVTALGPTPDGTAAPGAVNVTAGKVRLSVANGSVSVTSLAVSNGAAAPAAPGEILSIGLHEDLGATPGTWDAGDSRVASGTYDSARKAWVLSGFSVAAGDHDYVLTIAVAQAADPTTGEQFRATFGTGDVGLVAGARLLGSATVTGGTVTVAGTLTGAVPGDATPQSLVPMVSILSPGNGTAVSGDGSGRIRVQVQVYDPSGGGLSSVKLSRDAGASGTFTDALALKPAYAAVVGPNAALYQADLAFSPGSFVLQAQAVSASGKTGYSSPAVISVNARRAGDGNLLGRANSSQLCVDCHNVKTHSSQSTADPATGLSKYGAWSTTCRDCHTPHNTHNAQLLRETIVPPAYAGYVPAKKVIFQDRKSGDSGTSSAAVSFVTSNPALVSARTTGPCQACHTRTSSPAGVARWRGTGNQDAGHYAGDDATACTGCHSHRTGFRGREAQGGEACATCHGAKLAGMQAGARASAHVLGAQGASDAAQDDGASWGNPLAANAPAARSCVNMCHPDHVHNDPSAWPAAVHASNLHRSPKTAASRALTRDTNPSSATYGQATAATGAGVLRADHVPGQAQGCIACHQNPVDASRPYVDPARYDASAHNTTAAGGVAWEYVMHDDAPGASPAVSSRLQRNCTKCHAGRQREGQTPSWRVQGDGPVQGPHWSDDPALLAGALAPAGDSTRNVCYNCHGGGGSAGKDYSWKNVAQPMASAGGSRHPADAVAPGQHDAVLEAAAGYGTRLGGAPRHAGCTDCHDPHQAQAGLHAAGSSGAGGALRGAMGASLGALPAWTAPADASYWTAKRLEPGADPEASLCFRCHSAYYWGSGPAPTSPGLGAPYTDQAREFNPSNVSFHPVLSDCSRNVARIDPRGLSERWNRTANTNRMTCTDCHADASGAAGPHGGTTKFMLKGPNTNWNANTSWRVNRGQTGAQGIFCFNCHDPNFTYTRFRDSTRNLHTELIPIFTVNGVTYEGTGKHANIKCQTCHSPIPHGSPRRAFLAALYGPGSGAGGVAPPAAPEWDGQPTPYDAGSTLYLRSYPLPNSLWQGLNCGCTGAPDYWHSLVPYSGP</sequence>
<organism evidence="2 3">
    <name type="scientific">Anaeromyxobacter paludicola</name>
    <dbReference type="NCBI Taxonomy" id="2918171"/>
    <lineage>
        <taxon>Bacteria</taxon>
        <taxon>Pseudomonadati</taxon>
        <taxon>Myxococcota</taxon>
        <taxon>Myxococcia</taxon>
        <taxon>Myxococcales</taxon>
        <taxon>Cystobacterineae</taxon>
        <taxon>Anaeromyxobacteraceae</taxon>
        <taxon>Anaeromyxobacter</taxon>
    </lineage>
</organism>
<dbReference type="Gene3D" id="1.10.1130.10">
    <property type="entry name" value="Flavocytochrome C3, Chain A"/>
    <property type="match status" value="1"/>
</dbReference>
<name>A0ABN6N5S1_9BACT</name>
<evidence type="ECO:0000256" key="1">
    <source>
        <dbReference type="SAM" id="MobiDB-lite"/>
    </source>
</evidence>
<dbReference type="EMBL" id="AP025592">
    <property type="protein sequence ID" value="BDG07297.1"/>
    <property type="molecule type" value="Genomic_DNA"/>
</dbReference>
<dbReference type="Gene3D" id="2.60.40.10">
    <property type="entry name" value="Immunoglobulins"/>
    <property type="match status" value="1"/>
</dbReference>
<reference evidence="3" key="1">
    <citation type="journal article" date="2022" name="Int. J. Syst. Evol. Microbiol.">
        <title>Anaeromyxobacter oryzae sp. nov., Anaeromyxobacter diazotrophicus sp. nov. and Anaeromyxobacter paludicola sp. nov., isolated from paddy soils.</title>
        <authorList>
            <person name="Itoh H."/>
            <person name="Xu Z."/>
            <person name="Mise K."/>
            <person name="Masuda Y."/>
            <person name="Ushijima N."/>
            <person name="Hayakawa C."/>
            <person name="Shiratori Y."/>
            <person name="Senoo K."/>
        </authorList>
    </citation>
    <scope>NUCLEOTIDE SEQUENCE [LARGE SCALE GENOMIC DNA]</scope>
    <source>
        <strain evidence="3">Red630</strain>
    </source>
</reference>
<dbReference type="SUPFAM" id="SSF48695">
    <property type="entry name" value="Multiheme cytochromes"/>
    <property type="match status" value="3"/>
</dbReference>
<proteinExistence type="predicted"/>
<gene>
    <name evidence="2" type="ORF">AMPC_04100</name>
</gene>
<evidence type="ECO:0008006" key="4">
    <source>
        <dbReference type="Google" id="ProtNLM"/>
    </source>
</evidence>
<dbReference type="RefSeq" id="WP_248343907.1">
    <property type="nucleotide sequence ID" value="NZ_AP025592.1"/>
</dbReference>
<accession>A0ABN6N5S1</accession>
<dbReference type="InterPro" id="IPR013783">
    <property type="entry name" value="Ig-like_fold"/>
</dbReference>
<dbReference type="Gene3D" id="3.90.10.10">
    <property type="entry name" value="Cytochrome C3"/>
    <property type="match status" value="1"/>
</dbReference>
<dbReference type="InterPro" id="IPR036280">
    <property type="entry name" value="Multihaem_cyt_sf"/>
</dbReference>
<dbReference type="Proteomes" id="UP001162734">
    <property type="component" value="Chromosome"/>
</dbReference>
<keyword evidence="3" id="KW-1185">Reference proteome</keyword>
<dbReference type="Gene3D" id="2.60.120.200">
    <property type="match status" value="1"/>
</dbReference>
<evidence type="ECO:0000313" key="3">
    <source>
        <dbReference type="Proteomes" id="UP001162734"/>
    </source>
</evidence>
<evidence type="ECO:0000313" key="2">
    <source>
        <dbReference type="EMBL" id="BDG07297.1"/>
    </source>
</evidence>